<comment type="similarity">
    <text evidence="10">Belongs to the mitochondrial carrier (TC 2.A.29) family.</text>
</comment>
<keyword evidence="7" id="KW-0496">Mitochondrion</keyword>
<dbReference type="OrthoDB" id="270584at2759"/>
<keyword evidence="5" id="KW-0999">Mitochondrion inner membrane</keyword>
<evidence type="ECO:0000313" key="13">
    <source>
        <dbReference type="EMBL" id="CDO55781.1"/>
    </source>
</evidence>
<dbReference type="Gene3D" id="1.10.238.10">
    <property type="entry name" value="EF-hand"/>
    <property type="match status" value="2"/>
</dbReference>
<protein>
    <submittedName>
        <fullName evidence="13">Similar to Saccharomyces cerevisiae YNL083W SAL1 ADP/ATP transporter, member of the Ca2+-binding subfamily of mitochondrial carriers</fullName>
    </submittedName>
</protein>
<accession>A0A0J9XER0</accession>
<dbReference type="GO" id="GO:0005509">
    <property type="term" value="F:calcium ion binding"/>
    <property type="evidence" value="ECO:0007669"/>
    <property type="project" value="InterPro"/>
</dbReference>
<feature type="transmembrane region" description="Helical" evidence="11">
    <location>
        <begin position="445"/>
        <end position="464"/>
    </location>
</feature>
<dbReference type="InterPro" id="IPR023395">
    <property type="entry name" value="MCP_dom_sf"/>
</dbReference>
<dbReference type="SUPFAM" id="SSF47473">
    <property type="entry name" value="EF-hand"/>
    <property type="match status" value="1"/>
</dbReference>
<organism evidence="13 14">
    <name type="scientific">Geotrichum candidum</name>
    <name type="common">Oospora lactis</name>
    <name type="synonym">Dipodascus geotrichum</name>
    <dbReference type="NCBI Taxonomy" id="1173061"/>
    <lineage>
        <taxon>Eukaryota</taxon>
        <taxon>Fungi</taxon>
        <taxon>Dikarya</taxon>
        <taxon>Ascomycota</taxon>
        <taxon>Saccharomycotina</taxon>
        <taxon>Dipodascomycetes</taxon>
        <taxon>Dipodascales</taxon>
        <taxon>Dipodascaceae</taxon>
        <taxon>Geotrichum</taxon>
    </lineage>
</organism>
<keyword evidence="14" id="KW-1185">Reference proteome</keyword>
<dbReference type="GO" id="GO:0005743">
    <property type="term" value="C:mitochondrial inner membrane"/>
    <property type="evidence" value="ECO:0007669"/>
    <property type="project" value="UniProtKB-SubCell"/>
</dbReference>
<dbReference type="PANTHER" id="PTHR24089">
    <property type="entry name" value="SOLUTE CARRIER FAMILY 25"/>
    <property type="match status" value="1"/>
</dbReference>
<keyword evidence="3 9" id="KW-0812">Transmembrane</keyword>
<dbReference type="CDD" id="cd00051">
    <property type="entry name" value="EFh"/>
    <property type="match status" value="1"/>
</dbReference>
<evidence type="ECO:0000256" key="9">
    <source>
        <dbReference type="PROSITE-ProRule" id="PRU00282"/>
    </source>
</evidence>
<dbReference type="InterPro" id="IPR002048">
    <property type="entry name" value="EF_hand_dom"/>
</dbReference>
<sequence>MTFNSYNQDKYIQKMIGAPEEREQRLESLFEILDPTKSGRVNTDSILYSFKEQYHPSLNNDNCMQEVFDKMCQEKKGYVCFDDFKQYLGHTEEHIALSFKAMDTKQDGRLDFEEVFTGLQNLGVDIDTDQAEEFFNIINLKGDGYISYYEWAQFLLFVPLDGNNSDEKFPLQAAYNFFVDEIDLSSEGDYFLSSETLNGLGYFLAGGFAGVVSRTCTAPFDRLKVYLIAQSGQPMRKAASVVKPAASSVAGSVTATMAEAATSTAKQVTNPQSPTIIRALKHIWSQGGIRAFFVGNGLNVFKVFPESAMKFGSFEAAKRFFANIEGVRDTTEISRASTFISGGIGGVVAQFTVYPIDTLKFRIQCQSLSSKSLTGNALIFSTMKDMWNEAGFRMFYRGIGVGVCGIFPFAAIDLGTFEALKRFFIAKEALAKGIPASEVRLSNPTVLAMGAFSGCIGASLVYPVNLLRTRLQAQGTPAHPYTYSGFMDVYYKTVARDGYRGLWRGLAPNLAKVGPAVSISYLIYENMKSILKLD</sequence>
<evidence type="ECO:0000256" key="4">
    <source>
        <dbReference type="ARBA" id="ARBA00022737"/>
    </source>
</evidence>
<reference evidence="13" key="1">
    <citation type="submission" date="2014-03" db="EMBL/GenBank/DDBJ databases">
        <authorList>
            <person name="Casaregola S."/>
        </authorList>
    </citation>
    <scope>NUCLEOTIDE SEQUENCE [LARGE SCALE GENOMIC DNA]</scope>
    <source>
        <strain evidence="13">CLIB 918</strain>
    </source>
</reference>
<feature type="repeat" description="Solcar" evidence="9">
    <location>
        <begin position="333"/>
        <end position="423"/>
    </location>
</feature>
<feature type="domain" description="EF-hand" evidence="12">
    <location>
        <begin position="126"/>
        <end position="161"/>
    </location>
</feature>
<evidence type="ECO:0000256" key="3">
    <source>
        <dbReference type="ARBA" id="ARBA00022692"/>
    </source>
</evidence>
<keyword evidence="2 10" id="KW-0813">Transport</keyword>
<dbReference type="PRINTS" id="PR00926">
    <property type="entry name" value="MITOCARRIER"/>
</dbReference>
<evidence type="ECO:0000256" key="6">
    <source>
        <dbReference type="ARBA" id="ARBA00022989"/>
    </source>
</evidence>
<name>A0A0J9XER0_GEOCN</name>
<dbReference type="InterPro" id="IPR002067">
    <property type="entry name" value="MCP"/>
</dbReference>
<dbReference type="Proteomes" id="UP000242525">
    <property type="component" value="Unassembled WGS sequence"/>
</dbReference>
<dbReference type="PROSITE" id="PS50222">
    <property type="entry name" value="EF_HAND_2"/>
    <property type="match status" value="3"/>
</dbReference>
<keyword evidence="8 9" id="KW-0472">Membrane</keyword>
<dbReference type="EMBL" id="CCBN010000012">
    <property type="protein sequence ID" value="CDO55781.1"/>
    <property type="molecule type" value="Genomic_DNA"/>
</dbReference>
<feature type="transmembrane region" description="Helical" evidence="11">
    <location>
        <begin position="394"/>
        <end position="412"/>
    </location>
</feature>
<feature type="repeat" description="Solcar" evidence="9">
    <location>
        <begin position="197"/>
        <end position="320"/>
    </location>
</feature>
<comment type="caution">
    <text evidence="13">The sequence shown here is derived from an EMBL/GenBank/DDBJ whole genome shotgun (WGS) entry which is preliminary data.</text>
</comment>
<evidence type="ECO:0000256" key="11">
    <source>
        <dbReference type="SAM" id="Phobius"/>
    </source>
</evidence>
<dbReference type="STRING" id="1173061.A0A0J9XER0"/>
<dbReference type="Pfam" id="PF00153">
    <property type="entry name" value="Mito_carr"/>
    <property type="match status" value="3"/>
</dbReference>
<evidence type="ECO:0000256" key="10">
    <source>
        <dbReference type="RuleBase" id="RU000488"/>
    </source>
</evidence>
<proteinExistence type="inferred from homology"/>
<evidence type="ECO:0000256" key="5">
    <source>
        <dbReference type="ARBA" id="ARBA00022792"/>
    </source>
</evidence>
<feature type="domain" description="EF-hand" evidence="12">
    <location>
        <begin position="21"/>
        <end position="56"/>
    </location>
</feature>
<dbReference type="SUPFAM" id="SSF103506">
    <property type="entry name" value="Mitochondrial carrier"/>
    <property type="match status" value="1"/>
</dbReference>
<dbReference type="InterPro" id="IPR018108">
    <property type="entry name" value="MCP_transmembrane"/>
</dbReference>
<evidence type="ECO:0000256" key="2">
    <source>
        <dbReference type="ARBA" id="ARBA00022448"/>
    </source>
</evidence>
<dbReference type="Pfam" id="PF13499">
    <property type="entry name" value="EF-hand_7"/>
    <property type="match status" value="1"/>
</dbReference>
<dbReference type="InterPro" id="IPR011992">
    <property type="entry name" value="EF-hand-dom_pair"/>
</dbReference>
<dbReference type="PROSITE" id="PS50920">
    <property type="entry name" value="SOLCAR"/>
    <property type="match status" value="3"/>
</dbReference>
<keyword evidence="4" id="KW-0677">Repeat</keyword>
<feature type="domain" description="EF-hand" evidence="12">
    <location>
        <begin position="90"/>
        <end position="125"/>
    </location>
</feature>
<evidence type="ECO:0000256" key="1">
    <source>
        <dbReference type="ARBA" id="ARBA00004448"/>
    </source>
</evidence>
<evidence type="ECO:0000256" key="8">
    <source>
        <dbReference type="ARBA" id="ARBA00023136"/>
    </source>
</evidence>
<evidence type="ECO:0000259" key="12">
    <source>
        <dbReference type="PROSITE" id="PS50222"/>
    </source>
</evidence>
<evidence type="ECO:0000313" key="14">
    <source>
        <dbReference type="Proteomes" id="UP000242525"/>
    </source>
</evidence>
<dbReference type="GO" id="GO:0055085">
    <property type="term" value="P:transmembrane transport"/>
    <property type="evidence" value="ECO:0007669"/>
    <property type="project" value="InterPro"/>
</dbReference>
<dbReference type="Gene3D" id="1.50.40.10">
    <property type="entry name" value="Mitochondrial carrier domain"/>
    <property type="match status" value="1"/>
</dbReference>
<gene>
    <name evidence="13" type="ORF">BN980_GECA12s02309g</name>
</gene>
<feature type="repeat" description="Solcar" evidence="9">
    <location>
        <begin position="441"/>
        <end position="530"/>
    </location>
</feature>
<evidence type="ECO:0000256" key="7">
    <source>
        <dbReference type="ARBA" id="ARBA00023128"/>
    </source>
</evidence>
<comment type="subcellular location">
    <subcellularLocation>
        <location evidence="1">Mitochondrion inner membrane</location>
        <topology evidence="1">Multi-pass membrane protein</topology>
    </subcellularLocation>
</comment>
<dbReference type="AlphaFoldDB" id="A0A0J9XER0"/>
<keyword evidence="6 11" id="KW-1133">Transmembrane helix</keyword>